<reference evidence="1" key="2">
    <citation type="submission" date="2018-04" db="EMBL/GenBank/DDBJ databases">
        <title>OnivRS2 (Oryza nivara Reference Sequence Version 2).</title>
        <authorList>
            <person name="Zhang J."/>
            <person name="Kudrna D."/>
            <person name="Lee S."/>
            <person name="Talag J."/>
            <person name="Rajasekar S."/>
            <person name="Welchert J."/>
            <person name="Hsing Y.-I."/>
            <person name="Wing R.A."/>
        </authorList>
    </citation>
    <scope>NUCLEOTIDE SEQUENCE [LARGE SCALE GENOMIC DNA]</scope>
    <source>
        <strain evidence="1">SL10</strain>
    </source>
</reference>
<dbReference type="Gramene" id="ONIVA03G33240.10">
    <property type="protein sequence ID" value="ONIVA03G33240.10"/>
    <property type="gene ID" value="ONIVA03G33240"/>
</dbReference>
<organism evidence="1">
    <name type="scientific">Oryza nivara</name>
    <name type="common">Indian wild rice</name>
    <name type="synonym">Oryza sativa f. spontanea</name>
    <dbReference type="NCBI Taxonomy" id="4536"/>
    <lineage>
        <taxon>Eukaryota</taxon>
        <taxon>Viridiplantae</taxon>
        <taxon>Streptophyta</taxon>
        <taxon>Embryophyta</taxon>
        <taxon>Tracheophyta</taxon>
        <taxon>Spermatophyta</taxon>
        <taxon>Magnoliopsida</taxon>
        <taxon>Liliopsida</taxon>
        <taxon>Poales</taxon>
        <taxon>Poaceae</taxon>
        <taxon>BOP clade</taxon>
        <taxon>Oryzoideae</taxon>
        <taxon>Oryzeae</taxon>
        <taxon>Oryzinae</taxon>
        <taxon>Oryza</taxon>
    </lineage>
</organism>
<protein>
    <submittedName>
        <fullName evidence="1">Uncharacterized protein</fullName>
    </submittedName>
</protein>
<dbReference type="HOGENOM" id="CLU_2889699_0_0_1"/>
<dbReference type="AlphaFoldDB" id="A0A0E0GSS4"/>
<sequence>MWSGDVDLTGGCDEELGRATRSSTSADWATASASAVKSLCCCCRRRAVKVFPAGRGKSALLVL</sequence>
<accession>A0A0E0GSS4</accession>
<name>A0A0E0GSS4_ORYNI</name>
<reference evidence="1" key="1">
    <citation type="submission" date="2015-04" db="UniProtKB">
        <authorList>
            <consortium name="EnsemblPlants"/>
        </authorList>
    </citation>
    <scope>IDENTIFICATION</scope>
    <source>
        <strain evidence="1">SL10</strain>
    </source>
</reference>
<dbReference type="Proteomes" id="UP000006591">
    <property type="component" value="Chromosome 3"/>
</dbReference>
<evidence type="ECO:0000313" key="1">
    <source>
        <dbReference type="EnsemblPlants" id="ONIVA03G33240.10"/>
    </source>
</evidence>
<evidence type="ECO:0000313" key="2">
    <source>
        <dbReference type="Proteomes" id="UP000006591"/>
    </source>
</evidence>
<proteinExistence type="predicted"/>
<dbReference type="EnsemblPlants" id="ONIVA03G33240.10">
    <property type="protein sequence ID" value="ONIVA03G33240.10"/>
    <property type="gene ID" value="ONIVA03G33240"/>
</dbReference>
<keyword evidence="2" id="KW-1185">Reference proteome</keyword>